<dbReference type="EC" id="2.7.10.2" evidence="4"/>
<evidence type="ECO:0000256" key="2">
    <source>
        <dbReference type="ARBA" id="ARBA00007316"/>
    </source>
</evidence>
<keyword evidence="14" id="KW-0829">Tyrosine-protein kinase</keyword>
<evidence type="ECO:0000259" key="20">
    <source>
        <dbReference type="Pfam" id="PF13807"/>
    </source>
</evidence>
<keyword evidence="13 17" id="KW-0472">Membrane</keyword>
<evidence type="ECO:0000256" key="14">
    <source>
        <dbReference type="ARBA" id="ARBA00023137"/>
    </source>
</evidence>
<dbReference type="SUPFAM" id="SSF52540">
    <property type="entry name" value="P-loop containing nucleoside triphosphate hydrolases"/>
    <property type="match status" value="1"/>
</dbReference>
<evidence type="ECO:0000256" key="6">
    <source>
        <dbReference type="ARBA" id="ARBA00022519"/>
    </source>
</evidence>
<evidence type="ECO:0000256" key="9">
    <source>
        <dbReference type="ARBA" id="ARBA00022741"/>
    </source>
</evidence>
<evidence type="ECO:0000256" key="16">
    <source>
        <dbReference type="SAM" id="Coils"/>
    </source>
</evidence>
<keyword evidence="11" id="KW-0067">ATP-binding</keyword>
<protein>
    <recommendedName>
        <fullName evidence="4">non-specific protein-tyrosine kinase</fullName>
        <ecNumber evidence="4">2.7.10.2</ecNumber>
    </recommendedName>
</protein>
<dbReference type="Pfam" id="PF02706">
    <property type="entry name" value="Wzz"/>
    <property type="match status" value="1"/>
</dbReference>
<dbReference type="CDD" id="cd05387">
    <property type="entry name" value="BY-kinase"/>
    <property type="match status" value="1"/>
</dbReference>
<keyword evidence="6" id="KW-0997">Cell inner membrane</keyword>
<name>A0A1I5ZUV6_9RHOB</name>
<evidence type="ECO:0000256" key="10">
    <source>
        <dbReference type="ARBA" id="ARBA00022777"/>
    </source>
</evidence>
<feature type="transmembrane region" description="Helical" evidence="17">
    <location>
        <begin position="43"/>
        <end position="61"/>
    </location>
</feature>
<evidence type="ECO:0000256" key="12">
    <source>
        <dbReference type="ARBA" id="ARBA00022989"/>
    </source>
</evidence>
<dbReference type="InterPro" id="IPR027417">
    <property type="entry name" value="P-loop_NTPase"/>
</dbReference>
<dbReference type="InterPro" id="IPR005702">
    <property type="entry name" value="Wzc-like_C"/>
</dbReference>
<reference evidence="22" key="1">
    <citation type="submission" date="2016-10" db="EMBL/GenBank/DDBJ databases">
        <authorList>
            <person name="Varghese N."/>
            <person name="Submissions S."/>
        </authorList>
    </citation>
    <scope>NUCLEOTIDE SEQUENCE [LARGE SCALE GENOMIC DNA]</scope>
    <source>
        <strain evidence="22">JCM 10271</strain>
    </source>
</reference>
<feature type="transmembrane region" description="Helical" evidence="17">
    <location>
        <begin position="434"/>
        <end position="453"/>
    </location>
</feature>
<evidence type="ECO:0000256" key="5">
    <source>
        <dbReference type="ARBA" id="ARBA00022475"/>
    </source>
</evidence>
<keyword evidence="7" id="KW-0808">Transferase</keyword>
<dbReference type="InterPro" id="IPR025669">
    <property type="entry name" value="AAA_dom"/>
</dbReference>
<keyword evidence="8 17" id="KW-0812">Transmembrane</keyword>
<keyword evidence="16" id="KW-0175">Coiled coil</keyword>
<organism evidence="21 22">
    <name type="scientific">Roseivivax halotolerans</name>
    <dbReference type="NCBI Taxonomy" id="93684"/>
    <lineage>
        <taxon>Bacteria</taxon>
        <taxon>Pseudomonadati</taxon>
        <taxon>Pseudomonadota</taxon>
        <taxon>Alphaproteobacteria</taxon>
        <taxon>Rhodobacterales</taxon>
        <taxon>Roseobacteraceae</taxon>
        <taxon>Roseivivax</taxon>
    </lineage>
</organism>
<keyword evidence="5" id="KW-1003">Cell membrane</keyword>
<evidence type="ECO:0000313" key="22">
    <source>
        <dbReference type="Proteomes" id="UP000243106"/>
    </source>
</evidence>
<dbReference type="Proteomes" id="UP000243106">
    <property type="component" value="Unassembled WGS sequence"/>
</dbReference>
<dbReference type="InterPro" id="IPR032807">
    <property type="entry name" value="GNVR"/>
</dbReference>
<dbReference type="EMBL" id="FOXV01000012">
    <property type="protein sequence ID" value="SFQ60170.1"/>
    <property type="molecule type" value="Genomic_DNA"/>
</dbReference>
<dbReference type="STRING" id="93684.SAMN05421853_11275"/>
<dbReference type="GO" id="GO:0005886">
    <property type="term" value="C:plasma membrane"/>
    <property type="evidence" value="ECO:0007669"/>
    <property type="project" value="UniProtKB-SubCell"/>
</dbReference>
<dbReference type="InterPro" id="IPR050445">
    <property type="entry name" value="Bact_polysacc_biosynth/exp"/>
</dbReference>
<evidence type="ECO:0000259" key="18">
    <source>
        <dbReference type="Pfam" id="PF02706"/>
    </source>
</evidence>
<dbReference type="Pfam" id="PF13807">
    <property type="entry name" value="GNVR"/>
    <property type="match status" value="1"/>
</dbReference>
<dbReference type="InterPro" id="IPR003856">
    <property type="entry name" value="LPS_length_determ_N"/>
</dbReference>
<comment type="catalytic activity">
    <reaction evidence="15">
        <text>L-tyrosyl-[protein] + ATP = O-phospho-L-tyrosyl-[protein] + ADP + H(+)</text>
        <dbReference type="Rhea" id="RHEA:10596"/>
        <dbReference type="Rhea" id="RHEA-COMP:10136"/>
        <dbReference type="Rhea" id="RHEA-COMP:20101"/>
        <dbReference type="ChEBI" id="CHEBI:15378"/>
        <dbReference type="ChEBI" id="CHEBI:30616"/>
        <dbReference type="ChEBI" id="CHEBI:46858"/>
        <dbReference type="ChEBI" id="CHEBI:61978"/>
        <dbReference type="ChEBI" id="CHEBI:456216"/>
        <dbReference type="EC" id="2.7.10.2"/>
    </reaction>
</comment>
<evidence type="ECO:0000256" key="1">
    <source>
        <dbReference type="ARBA" id="ARBA00004429"/>
    </source>
</evidence>
<dbReference type="Gene3D" id="3.40.50.300">
    <property type="entry name" value="P-loop containing nucleotide triphosphate hydrolases"/>
    <property type="match status" value="1"/>
</dbReference>
<comment type="similarity">
    <text evidence="2">Belongs to the CpsD/CapB family.</text>
</comment>
<evidence type="ECO:0000256" key="11">
    <source>
        <dbReference type="ARBA" id="ARBA00022840"/>
    </source>
</evidence>
<dbReference type="PANTHER" id="PTHR32309">
    <property type="entry name" value="TYROSINE-PROTEIN KINASE"/>
    <property type="match status" value="1"/>
</dbReference>
<accession>A0A1I5ZUV6</accession>
<dbReference type="NCBIfam" id="TIGR01007">
    <property type="entry name" value="eps_fam"/>
    <property type="match status" value="1"/>
</dbReference>
<keyword evidence="22" id="KW-1185">Reference proteome</keyword>
<evidence type="ECO:0000256" key="7">
    <source>
        <dbReference type="ARBA" id="ARBA00022679"/>
    </source>
</evidence>
<evidence type="ECO:0000313" key="21">
    <source>
        <dbReference type="EMBL" id="SFQ60170.1"/>
    </source>
</evidence>
<dbReference type="RefSeq" id="WP_245760285.1">
    <property type="nucleotide sequence ID" value="NZ_FOXV01000012.1"/>
</dbReference>
<dbReference type="GO" id="GO:0005524">
    <property type="term" value="F:ATP binding"/>
    <property type="evidence" value="ECO:0007669"/>
    <property type="project" value="UniProtKB-KW"/>
</dbReference>
<comment type="similarity">
    <text evidence="3">Belongs to the etk/wzc family.</text>
</comment>
<feature type="domain" description="Tyrosine-protein kinase G-rich" evidence="20">
    <location>
        <begin position="382"/>
        <end position="456"/>
    </location>
</feature>
<evidence type="ECO:0000256" key="15">
    <source>
        <dbReference type="ARBA" id="ARBA00051245"/>
    </source>
</evidence>
<evidence type="ECO:0000256" key="17">
    <source>
        <dbReference type="SAM" id="Phobius"/>
    </source>
</evidence>
<comment type="subcellular location">
    <subcellularLocation>
        <location evidence="1">Cell inner membrane</location>
        <topology evidence="1">Multi-pass membrane protein</topology>
    </subcellularLocation>
</comment>
<evidence type="ECO:0000256" key="3">
    <source>
        <dbReference type="ARBA" id="ARBA00008883"/>
    </source>
</evidence>
<feature type="coiled-coil region" evidence="16">
    <location>
        <begin position="351"/>
        <end position="402"/>
    </location>
</feature>
<dbReference type="Pfam" id="PF13614">
    <property type="entry name" value="AAA_31"/>
    <property type="match status" value="1"/>
</dbReference>
<dbReference type="PANTHER" id="PTHR32309:SF13">
    <property type="entry name" value="FERRIC ENTEROBACTIN TRANSPORT PROTEIN FEPE"/>
    <property type="match status" value="1"/>
</dbReference>
<dbReference type="GO" id="GO:0004715">
    <property type="term" value="F:non-membrane spanning protein tyrosine kinase activity"/>
    <property type="evidence" value="ECO:0007669"/>
    <property type="project" value="UniProtKB-EC"/>
</dbReference>
<feature type="coiled-coil region" evidence="16">
    <location>
        <begin position="223"/>
        <end position="300"/>
    </location>
</feature>
<keyword evidence="9" id="KW-0547">Nucleotide-binding</keyword>
<evidence type="ECO:0000256" key="8">
    <source>
        <dbReference type="ARBA" id="ARBA00022692"/>
    </source>
</evidence>
<feature type="domain" description="Polysaccharide chain length determinant N-terminal" evidence="18">
    <location>
        <begin position="27"/>
        <end position="119"/>
    </location>
</feature>
<evidence type="ECO:0000256" key="13">
    <source>
        <dbReference type="ARBA" id="ARBA00023136"/>
    </source>
</evidence>
<dbReference type="AlphaFoldDB" id="A0A1I5ZUV6"/>
<feature type="domain" description="AAA" evidence="19">
    <location>
        <begin position="534"/>
        <end position="648"/>
    </location>
</feature>
<sequence length="724" mass="78980">MSDVNKSYSTLGNHVSVQSAPPASDDDEIDLLELLGTLWRGKLVLAGAAILALLIGSFYAFGVAVPRYTATATVAIEMQAPSIVDIESVVSGVSTEDASLNTELEILQSRTVILNLIDTMDLLEDPEFNASLRPEPAISLAPVIGLVRSLIGSPGEATASEVDEETAVLNDTVDAVRSAISASIKRDTFVFNVSATTTGRVKSQQLVNTLAQIYIQDQIDAKFDSLETAVTFLSERVTELEAELDEGQERLQALRTETDLVTPEALEAVNRQLIDVRNRVEETQSSVATQEDRLAALETAREARDFQTIAQELGDPTLDNLLPQVQNGDADAVESFLSRTDLLTSRIETSLRRSRSQAAALEASMVRQEEALQSQAEDLSQLEQLNREIASTQTLYETFLARLKEASVQRGLMSADSRILSEATPGRLVEPRKGLILALSLILGLMAGAAIVLGRQFLHQGFRTAEDLEAHTGRTILGQIPKMPIKRRGDLIQYLNEKPTSAAAEAIRNLRTSVLLSDVDNPPQLIMSTSSLPGEGKTTQAISLSHNLAGLGRKVLLVEADIRRRTFQEYFDVPQDHPGLVAAMMEECTLEEAIVRDPKLKNVDVIMGDKSGLNAADVFSSEKFRAFLDQLRATYDTIIIDTPPVLVVPDARVIGQHTDAIVFTTAWDRTTKAQVREAMRQFSTVNVHVTGLVLSQIDPKGMKRYGYGGKYGSYGAYGASYYNS</sequence>
<evidence type="ECO:0000256" key="4">
    <source>
        <dbReference type="ARBA" id="ARBA00011903"/>
    </source>
</evidence>
<keyword evidence="10" id="KW-0418">Kinase</keyword>
<proteinExistence type="inferred from homology"/>
<evidence type="ECO:0000259" key="19">
    <source>
        <dbReference type="Pfam" id="PF13614"/>
    </source>
</evidence>
<keyword evidence="12 17" id="KW-1133">Transmembrane helix</keyword>
<gene>
    <name evidence="21" type="ORF">SAMN05421853_11275</name>
</gene>